<comment type="caution">
    <text evidence="4">The sequence shown here is derived from an EMBL/GenBank/DDBJ whole genome shotgun (WGS) entry which is preliminary data.</text>
</comment>
<dbReference type="InterPro" id="IPR056605">
    <property type="entry name" value="LTI65_LTI78_N"/>
</dbReference>
<dbReference type="PANTHER" id="PTHR33836:SF7">
    <property type="entry name" value="LOW-TEMPERATURE-INDUCED PROTEIN"/>
    <property type="match status" value="1"/>
</dbReference>
<accession>A0AAW1XYH0</accession>
<feature type="region of interest" description="Disordered" evidence="1">
    <location>
        <begin position="317"/>
        <end position="399"/>
    </location>
</feature>
<evidence type="ECO:0000259" key="3">
    <source>
        <dbReference type="Pfam" id="PF23403"/>
    </source>
</evidence>
<feature type="compositionally biased region" description="Low complexity" evidence="1">
    <location>
        <begin position="37"/>
        <end position="53"/>
    </location>
</feature>
<dbReference type="Pfam" id="PF23399">
    <property type="entry name" value="LTI65_PGEED"/>
    <property type="match status" value="1"/>
</dbReference>
<evidence type="ECO:0000313" key="5">
    <source>
        <dbReference type="Proteomes" id="UP001457282"/>
    </source>
</evidence>
<dbReference type="Pfam" id="PF23403">
    <property type="entry name" value="LTI65_LTI78_N"/>
    <property type="match status" value="1"/>
</dbReference>
<evidence type="ECO:0000256" key="1">
    <source>
        <dbReference type="SAM" id="MobiDB-lite"/>
    </source>
</evidence>
<feature type="region of interest" description="Disordered" evidence="1">
    <location>
        <begin position="147"/>
        <end position="175"/>
    </location>
</feature>
<feature type="compositionally biased region" description="Low complexity" evidence="1">
    <location>
        <begin position="461"/>
        <end position="478"/>
    </location>
</feature>
<gene>
    <name evidence="4" type="ORF">M0R45_017246</name>
</gene>
<dbReference type="PANTHER" id="PTHR33836">
    <property type="entry name" value="LOW-TEMPERATURE-INDUCED 65 KDA PROTEIN-RELATED"/>
    <property type="match status" value="1"/>
</dbReference>
<dbReference type="EMBL" id="JBEDUW010000003">
    <property type="protein sequence ID" value="KAK9940592.1"/>
    <property type="molecule type" value="Genomic_DNA"/>
</dbReference>
<evidence type="ECO:0000259" key="2">
    <source>
        <dbReference type="Pfam" id="PF23399"/>
    </source>
</evidence>
<feature type="region of interest" description="Disordered" evidence="1">
    <location>
        <begin position="454"/>
        <end position="480"/>
    </location>
</feature>
<sequence length="503" mass="53795">MAQLERPQRHGNVETTMTSEPKKFATNPTMEHYLRGTEYSRSSTASLSSPTGSHDAEEDHNHHPKKSVLTKVKEKAKKLKHSLSNKKKHHDSDTQETDNTTPSLGVNLNDYEDEEEDAEYLGAPMYESAMAPEGYKETAKMHPRVTPMVSEKHVMQSSVNQSSEQEKQKSPSSNQIVAESVITKLPNEIFTGIVLTKPLISSNETANGATATKPHSPNKTVTEATATKPHSPNNAVTKTGDTKTPSPKKTITETVTEKLGAGYATVSEKLGTGYATVSEKLGTGYTTASDKLGPAYATVSDATQAIASKIESLTVSPPVPTISRRENLTASLPVPTKIEGLTVTAPPPSQSIAAREAPQPLSASAIPHKSSSRGAPESPQPSSAPAGPGKTASAGQQKWDKGVSVKEYLIQKFEPGEDERALSQVISDAMSPRKTPGEAGMVEKVKGAITSLLRNEESPKTTTSQSAITSSQSTTFSSPRIPISTNAYEVVEEENQGRILQAN</sequence>
<feature type="compositionally biased region" description="Polar residues" evidence="1">
    <location>
        <begin position="97"/>
        <end position="106"/>
    </location>
</feature>
<protein>
    <submittedName>
        <fullName evidence="4">Uncharacterized protein</fullName>
    </submittedName>
</protein>
<feature type="domain" description="LTI65/LTI78 PGEED repeat" evidence="2">
    <location>
        <begin position="400"/>
        <end position="430"/>
    </location>
</feature>
<dbReference type="Proteomes" id="UP001457282">
    <property type="component" value="Unassembled WGS sequence"/>
</dbReference>
<feature type="compositionally biased region" description="Basic and acidic residues" evidence="1">
    <location>
        <begin position="1"/>
        <end position="12"/>
    </location>
</feature>
<dbReference type="GO" id="GO:0009737">
    <property type="term" value="P:response to abscisic acid"/>
    <property type="evidence" value="ECO:0007669"/>
    <property type="project" value="InterPro"/>
</dbReference>
<evidence type="ECO:0000313" key="4">
    <source>
        <dbReference type="EMBL" id="KAK9940592.1"/>
    </source>
</evidence>
<dbReference type="InterPro" id="IPR057059">
    <property type="entry name" value="LTI65/LTI78_PGEED"/>
</dbReference>
<feature type="compositionally biased region" description="Low complexity" evidence="1">
    <location>
        <begin position="374"/>
        <end position="389"/>
    </location>
</feature>
<dbReference type="AlphaFoldDB" id="A0AAW1XYH0"/>
<keyword evidence="5" id="KW-1185">Reference proteome</keyword>
<feature type="region of interest" description="Disordered" evidence="1">
    <location>
        <begin position="205"/>
        <end position="251"/>
    </location>
</feature>
<proteinExistence type="predicted"/>
<feature type="compositionally biased region" description="Basic residues" evidence="1">
    <location>
        <begin position="62"/>
        <end position="89"/>
    </location>
</feature>
<dbReference type="InterPro" id="IPR037491">
    <property type="entry name" value="LTI78/LTI65"/>
</dbReference>
<feature type="domain" description="LTI65/LTI78 N-terminal" evidence="3">
    <location>
        <begin position="61"/>
        <end position="130"/>
    </location>
</feature>
<reference evidence="4 5" key="1">
    <citation type="journal article" date="2023" name="G3 (Bethesda)">
        <title>A chromosome-length genome assembly and annotation of blackberry (Rubus argutus, cv. 'Hillquist').</title>
        <authorList>
            <person name="Bruna T."/>
            <person name="Aryal R."/>
            <person name="Dudchenko O."/>
            <person name="Sargent D.J."/>
            <person name="Mead D."/>
            <person name="Buti M."/>
            <person name="Cavallini A."/>
            <person name="Hytonen T."/>
            <person name="Andres J."/>
            <person name="Pham M."/>
            <person name="Weisz D."/>
            <person name="Mascagni F."/>
            <person name="Usai G."/>
            <person name="Natali L."/>
            <person name="Bassil N."/>
            <person name="Fernandez G.E."/>
            <person name="Lomsadze A."/>
            <person name="Armour M."/>
            <person name="Olukolu B."/>
            <person name="Poorten T."/>
            <person name="Britton C."/>
            <person name="Davik J."/>
            <person name="Ashrafi H."/>
            <person name="Aiden E.L."/>
            <person name="Borodovsky M."/>
            <person name="Worthington M."/>
        </authorList>
    </citation>
    <scope>NUCLEOTIDE SEQUENCE [LARGE SCALE GENOMIC DNA]</scope>
    <source>
        <strain evidence="4">PI 553951</strain>
    </source>
</reference>
<name>A0AAW1XYH0_RUBAR</name>
<feature type="region of interest" description="Disordered" evidence="1">
    <location>
        <begin position="1"/>
        <end position="108"/>
    </location>
</feature>
<organism evidence="4 5">
    <name type="scientific">Rubus argutus</name>
    <name type="common">Southern blackberry</name>
    <dbReference type="NCBI Taxonomy" id="59490"/>
    <lineage>
        <taxon>Eukaryota</taxon>
        <taxon>Viridiplantae</taxon>
        <taxon>Streptophyta</taxon>
        <taxon>Embryophyta</taxon>
        <taxon>Tracheophyta</taxon>
        <taxon>Spermatophyta</taxon>
        <taxon>Magnoliopsida</taxon>
        <taxon>eudicotyledons</taxon>
        <taxon>Gunneridae</taxon>
        <taxon>Pentapetalae</taxon>
        <taxon>rosids</taxon>
        <taxon>fabids</taxon>
        <taxon>Rosales</taxon>
        <taxon>Rosaceae</taxon>
        <taxon>Rosoideae</taxon>
        <taxon>Rosoideae incertae sedis</taxon>
        <taxon>Rubus</taxon>
    </lineage>
</organism>